<dbReference type="NCBIfam" id="TIGR03370">
    <property type="entry name" value="VPLPA-CTERM"/>
    <property type="match status" value="1"/>
</dbReference>
<dbReference type="AlphaFoldDB" id="A0AAE9ZEG4"/>
<dbReference type="KEGG" id="hfl:PUV54_15115"/>
<organism evidence="3 4">
    <name type="scientific">Hyphococcus flavus</name>
    <dbReference type="NCBI Taxonomy" id="1866326"/>
    <lineage>
        <taxon>Bacteria</taxon>
        <taxon>Pseudomonadati</taxon>
        <taxon>Pseudomonadota</taxon>
        <taxon>Alphaproteobacteria</taxon>
        <taxon>Parvularculales</taxon>
        <taxon>Parvularculaceae</taxon>
        <taxon>Hyphococcus</taxon>
    </lineage>
</organism>
<sequence>MKKLLAGLAAAFLTIGNASAALLVSFDSLTGISSSGGSNDGGAFFDTGVTQGNAFDNVNNGSLPKLFGDTLITSDTVLTSTSGAGFDYFADLVTNGVDDVNYNALWRNVGGSPVLASVGSGNESFVYGSASSASLNGIDLQGYVITSIVLTITNFSAPVNANGYSINFDYKLEVFGELAEVPLPAAAPLMLMGLGGIAALRRRRSKTA</sequence>
<feature type="chain" id="PRO_5042195769" evidence="2">
    <location>
        <begin position="21"/>
        <end position="208"/>
    </location>
</feature>
<dbReference type="Proteomes" id="UP001214043">
    <property type="component" value="Chromosome"/>
</dbReference>
<keyword evidence="1" id="KW-0812">Transmembrane</keyword>
<dbReference type="RefSeq" id="WP_274493132.1">
    <property type="nucleotide sequence ID" value="NZ_CP118166.1"/>
</dbReference>
<gene>
    <name evidence="3" type="ORF">PUV54_15115</name>
</gene>
<proteinExistence type="predicted"/>
<dbReference type="EMBL" id="CP118166">
    <property type="protein sequence ID" value="WDI31278.1"/>
    <property type="molecule type" value="Genomic_DNA"/>
</dbReference>
<feature type="transmembrane region" description="Helical" evidence="1">
    <location>
        <begin position="181"/>
        <end position="200"/>
    </location>
</feature>
<evidence type="ECO:0000256" key="2">
    <source>
        <dbReference type="SAM" id="SignalP"/>
    </source>
</evidence>
<evidence type="ECO:0000313" key="4">
    <source>
        <dbReference type="Proteomes" id="UP001214043"/>
    </source>
</evidence>
<reference evidence="3" key="1">
    <citation type="submission" date="2023-02" db="EMBL/GenBank/DDBJ databases">
        <title>Genome sequence of Hyphococcus flavus.</title>
        <authorList>
            <person name="Rong J.-C."/>
            <person name="Zhao Q."/>
            <person name="Yi M."/>
            <person name="Wu J.-Y."/>
        </authorList>
    </citation>
    <scope>NUCLEOTIDE SEQUENCE</scope>
    <source>
        <strain evidence="3">MCCC 1K03223</strain>
    </source>
</reference>
<dbReference type="InterPro" id="IPR022472">
    <property type="entry name" value="VPLPA-CTERM"/>
</dbReference>
<evidence type="ECO:0000256" key="1">
    <source>
        <dbReference type="SAM" id="Phobius"/>
    </source>
</evidence>
<keyword evidence="4" id="KW-1185">Reference proteome</keyword>
<keyword evidence="2" id="KW-0732">Signal</keyword>
<protein>
    <submittedName>
        <fullName evidence="3">VPLPA-CTERM sorting domain-containing protein</fullName>
    </submittedName>
</protein>
<feature type="signal peptide" evidence="2">
    <location>
        <begin position="1"/>
        <end position="20"/>
    </location>
</feature>
<evidence type="ECO:0000313" key="3">
    <source>
        <dbReference type="EMBL" id="WDI31278.1"/>
    </source>
</evidence>
<accession>A0AAE9ZEG4</accession>
<name>A0AAE9ZEG4_9PROT</name>
<keyword evidence="1" id="KW-1133">Transmembrane helix</keyword>
<keyword evidence="1" id="KW-0472">Membrane</keyword>